<gene>
    <name evidence="1" type="ORF">OFUS_LOCUS25140</name>
</gene>
<evidence type="ECO:0000313" key="1">
    <source>
        <dbReference type="EMBL" id="CAH1801340.1"/>
    </source>
</evidence>
<evidence type="ECO:0000313" key="2">
    <source>
        <dbReference type="Proteomes" id="UP000749559"/>
    </source>
</evidence>
<accession>A0A8S4Q5W3</accession>
<dbReference type="EMBL" id="CAIIXF020000012">
    <property type="protein sequence ID" value="CAH1801340.1"/>
    <property type="molecule type" value="Genomic_DNA"/>
</dbReference>
<dbReference type="Proteomes" id="UP000749559">
    <property type="component" value="Unassembled WGS sequence"/>
</dbReference>
<reference evidence="1" key="1">
    <citation type="submission" date="2022-03" db="EMBL/GenBank/DDBJ databases">
        <authorList>
            <person name="Martin C."/>
        </authorList>
    </citation>
    <scope>NUCLEOTIDE SEQUENCE</scope>
</reference>
<sequence length="119" mass="13913">EANHIINCVFVTSIFTWTILKYYMAIKIVQFTWFNLLNVDEIESERNKQISSQIVCFNLQGFLLSFRSCPDPQQFHLLTNSNTCTVKPMYIEHFAERVIYTVVNRVCKDEGCPLETSVH</sequence>
<proteinExistence type="predicted"/>
<protein>
    <submittedName>
        <fullName evidence="1">Uncharacterized protein</fullName>
    </submittedName>
</protein>
<dbReference type="AlphaFoldDB" id="A0A8S4Q5W3"/>
<organism evidence="1 2">
    <name type="scientific">Owenia fusiformis</name>
    <name type="common">Polychaete worm</name>
    <dbReference type="NCBI Taxonomy" id="6347"/>
    <lineage>
        <taxon>Eukaryota</taxon>
        <taxon>Metazoa</taxon>
        <taxon>Spiralia</taxon>
        <taxon>Lophotrochozoa</taxon>
        <taxon>Annelida</taxon>
        <taxon>Polychaeta</taxon>
        <taxon>Sedentaria</taxon>
        <taxon>Canalipalpata</taxon>
        <taxon>Sabellida</taxon>
        <taxon>Oweniida</taxon>
        <taxon>Oweniidae</taxon>
        <taxon>Owenia</taxon>
    </lineage>
</organism>
<comment type="caution">
    <text evidence="1">The sequence shown here is derived from an EMBL/GenBank/DDBJ whole genome shotgun (WGS) entry which is preliminary data.</text>
</comment>
<name>A0A8S4Q5W3_OWEFU</name>
<feature type="non-terminal residue" evidence="1">
    <location>
        <position position="1"/>
    </location>
</feature>
<keyword evidence="2" id="KW-1185">Reference proteome</keyword>